<name>A0A7G7VKQ2_9FIRM</name>
<dbReference type="AlphaFoldDB" id="A0A7G7VKQ2"/>
<organism evidence="2 3">
    <name type="scientific">Selenomonas timonae</name>
    <dbReference type="NCBI Taxonomy" id="2754044"/>
    <lineage>
        <taxon>Bacteria</taxon>
        <taxon>Bacillati</taxon>
        <taxon>Bacillota</taxon>
        <taxon>Negativicutes</taxon>
        <taxon>Selenomonadales</taxon>
        <taxon>Selenomonadaceae</taxon>
        <taxon>Selenomonas</taxon>
    </lineage>
</organism>
<gene>
    <name evidence="2" type="ORF">H1B31_01665</name>
</gene>
<evidence type="ECO:0000313" key="3">
    <source>
        <dbReference type="Proteomes" id="UP000515480"/>
    </source>
</evidence>
<dbReference type="Proteomes" id="UP000515480">
    <property type="component" value="Chromosome"/>
</dbReference>
<protein>
    <submittedName>
        <fullName evidence="2">Uncharacterized protein</fullName>
    </submittedName>
</protein>
<dbReference type="RefSeq" id="WP_185980637.1">
    <property type="nucleotide sequence ID" value="NZ_CP060204.1"/>
</dbReference>
<feature type="chain" id="PRO_5028997473" evidence="1">
    <location>
        <begin position="26"/>
        <end position="136"/>
    </location>
</feature>
<dbReference type="KEGG" id="stim:H1B31_01665"/>
<evidence type="ECO:0000256" key="1">
    <source>
        <dbReference type="SAM" id="SignalP"/>
    </source>
</evidence>
<reference evidence="2 3" key="1">
    <citation type="submission" date="2020-07" db="EMBL/GenBank/DDBJ databases">
        <title>Complete genome and description of Selenomonas timonensis sp. nov., a new bacterium isolated from a gingivitis subject.</title>
        <authorList>
            <person name="Antezack A."/>
        </authorList>
    </citation>
    <scope>NUCLEOTIDE SEQUENCE [LARGE SCALE GENOMIC DNA]</scope>
    <source>
        <strain evidence="2 3">Marseille-Q3039</strain>
    </source>
</reference>
<dbReference type="EMBL" id="CP060204">
    <property type="protein sequence ID" value="QNH54695.1"/>
    <property type="molecule type" value="Genomic_DNA"/>
</dbReference>
<keyword evidence="1" id="KW-0732">Signal</keyword>
<sequence length="136" mass="15388">MQCFMRGGILLAALVFFTSFNVCNAAEDMRFVDAEDDTGYYVDAATVVRVSDTERDAVVAVVKATENRRYLYRTRLNPQAGTYQFVSAQVEIYDTKEVLRTTQGMDVPQKYTPASPLRSIADFIEELLTTKQQPPR</sequence>
<accession>A0A7G7VKQ2</accession>
<evidence type="ECO:0000313" key="2">
    <source>
        <dbReference type="EMBL" id="QNH54695.1"/>
    </source>
</evidence>
<feature type="signal peptide" evidence="1">
    <location>
        <begin position="1"/>
        <end position="25"/>
    </location>
</feature>
<proteinExistence type="predicted"/>
<keyword evidence="3" id="KW-1185">Reference proteome</keyword>